<proteinExistence type="predicted"/>
<evidence type="ECO:0000313" key="2">
    <source>
        <dbReference type="EMBL" id="CUH61225.1"/>
    </source>
</evidence>
<organism evidence="2 3">
    <name type="scientific">Thalassobacter stenotrophicus</name>
    <dbReference type="NCBI Taxonomy" id="266809"/>
    <lineage>
        <taxon>Bacteria</taxon>
        <taxon>Pseudomonadati</taxon>
        <taxon>Pseudomonadota</taxon>
        <taxon>Alphaproteobacteria</taxon>
        <taxon>Rhodobacterales</taxon>
        <taxon>Roseobacteraceae</taxon>
        <taxon>Thalassobacter</taxon>
    </lineage>
</organism>
<keyword evidence="2" id="KW-0645">Protease</keyword>
<sequence length="663" mass="71588">MDAAALSRDLIIPTFVVVTYVGENTGGEAYTISNEVSGKHFGANATAVSFLEALRETGSYARACASTGLPDPVAQNTLAQFMRYGVVVAQGVTNQDLPKANQPLEAKAIMVRFDLFDAAGIAARFAGLGRWAFSAVGLITWMLLGGWAIASVALRPDKLAYAIAQVPAINLQGMALFALCFVALKIVHEMGHALAYQEMCRRDGIASGPIRMGLSIFAMTPFPYTNVTGAWRLKGRMPRAIIGAGGLYLEFFVVFGATLFWAFTGAGPLQDAVFQVAMFAAVSSLLFNLNPLIKLDGYYIMTDLLGLPNLAGRGSQAAVRWLSLALGAEVARPDRRALGYWVLSYLYRWVIFAGIFWISYQFDPRLSAVVFGIVITMLIVRPLARSLKQARGNGARLGRVLAGVGGLAAICVLSGIPFRDRVLLDGQLSRFETTFVQVPEAAALRLDADGLPVLESLELAHEQRDLHLRRQIVESATRAIARRPSGAEIARLQTDLAQLDEMGGNLERRATSLRVTASPDSVWTPLGARDYAGAWVQPGQAALGAISTPTTAHLVLWLDQRDFEAGLLGRADTAPLLVRLEHAPDCEFQAQLVQTEAQLVLRDGAVKLRATIDLPAPPCFAEAPSGAGVVARKTAEPKSLFQRAKNSVERALQDRLPIETLLE</sequence>
<evidence type="ECO:0000256" key="1">
    <source>
        <dbReference type="SAM" id="Phobius"/>
    </source>
</evidence>
<feature type="transmembrane region" description="Helical" evidence="1">
    <location>
        <begin position="338"/>
        <end position="360"/>
    </location>
</feature>
<dbReference type="eggNOG" id="COG1994">
    <property type="taxonomic scope" value="Bacteria"/>
</dbReference>
<feature type="transmembrane region" description="Helical" evidence="1">
    <location>
        <begin position="131"/>
        <end position="153"/>
    </location>
</feature>
<gene>
    <name evidence="2" type="ORF">THS5294_02528</name>
</gene>
<protein>
    <submittedName>
        <fullName evidence="2">Zn-dependent proteases</fullName>
    </submittedName>
</protein>
<dbReference type="GO" id="GO:0006508">
    <property type="term" value="P:proteolysis"/>
    <property type="evidence" value="ECO:0007669"/>
    <property type="project" value="UniProtKB-KW"/>
</dbReference>
<accession>A0A0P1FKJ6</accession>
<feature type="transmembrane region" description="Helical" evidence="1">
    <location>
        <begin position="159"/>
        <end position="184"/>
    </location>
</feature>
<dbReference type="AlphaFoldDB" id="A0A0P1FKJ6"/>
<keyword evidence="2" id="KW-0378">Hydrolase</keyword>
<feature type="transmembrane region" description="Helical" evidence="1">
    <location>
        <begin position="273"/>
        <end position="293"/>
    </location>
</feature>
<name>A0A0P1FKJ6_9RHOB</name>
<feature type="transmembrane region" description="Helical" evidence="1">
    <location>
        <begin position="396"/>
        <end position="418"/>
    </location>
</feature>
<keyword evidence="1" id="KW-0812">Transmembrane</keyword>
<keyword evidence="1" id="KW-1133">Transmembrane helix</keyword>
<feature type="transmembrane region" description="Helical" evidence="1">
    <location>
        <begin position="240"/>
        <end position="261"/>
    </location>
</feature>
<feature type="transmembrane region" description="Helical" evidence="1">
    <location>
        <begin position="366"/>
        <end position="384"/>
    </location>
</feature>
<keyword evidence="1" id="KW-0472">Membrane</keyword>
<reference evidence="2 3" key="1">
    <citation type="submission" date="2015-09" db="EMBL/GenBank/DDBJ databases">
        <authorList>
            <consortium name="Swine Surveillance"/>
        </authorList>
    </citation>
    <scope>NUCLEOTIDE SEQUENCE [LARGE SCALE GENOMIC DNA]</scope>
    <source>
        <strain evidence="2 3">CECT 5294</strain>
    </source>
</reference>
<evidence type="ECO:0000313" key="3">
    <source>
        <dbReference type="Proteomes" id="UP000051298"/>
    </source>
</evidence>
<dbReference type="STRING" id="266809.PM03_12795"/>
<dbReference type="EMBL" id="CYRX01000031">
    <property type="protein sequence ID" value="CUH61225.1"/>
    <property type="molecule type" value="Genomic_DNA"/>
</dbReference>
<dbReference type="Proteomes" id="UP000051298">
    <property type="component" value="Unassembled WGS sequence"/>
</dbReference>
<dbReference type="GO" id="GO:0008233">
    <property type="term" value="F:peptidase activity"/>
    <property type="evidence" value="ECO:0007669"/>
    <property type="project" value="UniProtKB-KW"/>
</dbReference>
<dbReference type="RefSeq" id="WP_058124022.1">
    <property type="nucleotide sequence ID" value="NZ_CYRX01000031.1"/>
</dbReference>